<organism evidence="1 2">
    <name type="scientific">Akkermansia muciniphila</name>
    <dbReference type="NCBI Taxonomy" id="239935"/>
    <lineage>
        <taxon>Bacteria</taxon>
        <taxon>Pseudomonadati</taxon>
        <taxon>Verrucomicrobiota</taxon>
        <taxon>Verrucomicrobiia</taxon>
        <taxon>Verrucomicrobiales</taxon>
        <taxon>Akkermansiaceae</taxon>
        <taxon>Akkermansia</taxon>
    </lineage>
</organism>
<accession>A0AAX0WMZ3</accession>
<proteinExistence type="predicted"/>
<evidence type="ECO:0000313" key="1">
    <source>
        <dbReference type="EMBL" id="PND05052.1"/>
    </source>
</evidence>
<protein>
    <recommendedName>
        <fullName evidence="3">DNA repair protein MmcB-related protein</fullName>
    </recommendedName>
</protein>
<dbReference type="AlphaFoldDB" id="A0AAX0WMZ3"/>
<evidence type="ECO:0000313" key="2">
    <source>
        <dbReference type="Proteomes" id="UP000236075"/>
    </source>
</evidence>
<reference evidence="1 2" key="1">
    <citation type="journal article" date="2017" name="BMC Genomics">
        <title>Genome sequencing of 39 Akkermansia muciniphila isolates reveals its population structure, genomic and functional diverisity, and global distribution in mammalian gut microbiotas.</title>
        <authorList>
            <person name="Guo X."/>
            <person name="Li S."/>
            <person name="Zhang J."/>
            <person name="Wu F."/>
            <person name="Li X."/>
            <person name="Wu D."/>
            <person name="Zhang M."/>
            <person name="Ou Z."/>
            <person name="Jie Z."/>
            <person name="Yan Q."/>
            <person name="Li P."/>
            <person name="Yi J."/>
            <person name="Peng Y."/>
        </authorList>
    </citation>
    <scope>NUCLEOTIDE SEQUENCE [LARGE SCALE GENOMIC DNA]</scope>
    <source>
        <strain evidence="1 2">GP28</strain>
    </source>
</reference>
<comment type="caution">
    <text evidence="1">The sequence shown here is derived from an EMBL/GenBank/DDBJ whole genome shotgun (WGS) entry which is preliminary data.</text>
</comment>
<gene>
    <name evidence="1" type="ORF">CXT95_01110</name>
</gene>
<name>A0AAX0WMZ3_9BACT</name>
<evidence type="ECO:0008006" key="3">
    <source>
        <dbReference type="Google" id="ProtNLM"/>
    </source>
</evidence>
<dbReference type="EMBL" id="PJLB01000004">
    <property type="protein sequence ID" value="PND05052.1"/>
    <property type="molecule type" value="Genomic_DNA"/>
</dbReference>
<dbReference type="Proteomes" id="UP000236075">
    <property type="component" value="Unassembled WGS sequence"/>
</dbReference>
<sequence>MGTKRCRVAIAEPNCIITDEKPDAIGFGGYASVLVEAKTSRADFLADLKKPFRIHPKKGMGMYRYYICEPGVITFDDVPGLWGLLYVLPGGRVREIRPSGRFPDINRAAEISLLTACLYIQKPLKINTVQGRKIQLSPTFGEGVKETEGL</sequence>